<evidence type="ECO:0000313" key="2">
    <source>
        <dbReference type="Proteomes" id="UP000034837"/>
    </source>
</evidence>
<organism evidence="1 2">
    <name type="scientific">Candidatus Magasanikbacteria bacterium GW2011_GWA2_42_32</name>
    <dbReference type="NCBI Taxonomy" id="1619039"/>
    <lineage>
        <taxon>Bacteria</taxon>
        <taxon>Candidatus Magasanikiibacteriota</taxon>
    </lineage>
</organism>
<protein>
    <submittedName>
        <fullName evidence="1">Uncharacterized protein</fullName>
    </submittedName>
</protein>
<dbReference type="EMBL" id="LCDO01000009">
    <property type="protein sequence ID" value="KKS56549.1"/>
    <property type="molecule type" value="Genomic_DNA"/>
</dbReference>
<dbReference type="Proteomes" id="UP000034837">
    <property type="component" value="Unassembled WGS sequence"/>
</dbReference>
<comment type="caution">
    <text evidence="1">The sequence shown here is derived from an EMBL/GenBank/DDBJ whole genome shotgun (WGS) entry which is preliminary data.</text>
</comment>
<name>A0A0G1A6H6_9BACT</name>
<evidence type="ECO:0000313" key="1">
    <source>
        <dbReference type="EMBL" id="KKS56549.1"/>
    </source>
</evidence>
<gene>
    <name evidence="1" type="ORF">UV20_C0009G0028</name>
</gene>
<proteinExistence type="predicted"/>
<sequence length="158" mass="16487">MPLATVGIINSEIEADPPSRGDSTVTRAYLQSGSALVLTKLASVAGIDLKTAGQITLIASALANTIITKAVLIITAADTATVMPTLRIGRAPNYDQFIPATLIHNAMNAMNNYQMFIPSITCSAFAAADAIKLDITIGSTATTHTATVELWGYVLPPV</sequence>
<accession>A0A0G1A6H6</accession>
<reference evidence="1 2" key="1">
    <citation type="journal article" date="2015" name="Nature">
        <title>rRNA introns, odd ribosomes, and small enigmatic genomes across a large radiation of phyla.</title>
        <authorList>
            <person name="Brown C.T."/>
            <person name="Hug L.A."/>
            <person name="Thomas B.C."/>
            <person name="Sharon I."/>
            <person name="Castelle C.J."/>
            <person name="Singh A."/>
            <person name="Wilkins M.J."/>
            <person name="Williams K.H."/>
            <person name="Banfield J.F."/>
        </authorList>
    </citation>
    <scope>NUCLEOTIDE SEQUENCE [LARGE SCALE GENOMIC DNA]</scope>
</reference>
<dbReference type="AlphaFoldDB" id="A0A0G1A6H6"/>